<dbReference type="OrthoDB" id="6355980at2759"/>
<feature type="region of interest" description="Disordered" evidence="1">
    <location>
        <begin position="825"/>
        <end position="849"/>
    </location>
</feature>
<feature type="compositionally biased region" description="Low complexity" evidence="1">
    <location>
        <begin position="1069"/>
        <end position="1079"/>
    </location>
</feature>
<feature type="compositionally biased region" description="Acidic residues" evidence="1">
    <location>
        <begin position="584"/>
        <end position="595"/>
    </location>
</feature>
<feature type="region of interest" description="Disordered" evidence="1">
    <location>
        <begin position="974"/>
        <end position="1008"/>
    </location>
</feature>
<feature type="compositionally biased region" description="Polar residues" evidence="1">
    <location>
        <begin position="926"/>
        <end position="937"/>
    </location>
</feature>
<feature type="compositionally biased region" description="Basic and acidic residues" evidence="1">
    <location>
        <begin position="1096"/>
        <end position="1107"/>
    </location>
</feature>
<evidence type="ECO:0000256" key="1">
    <source>
        <dbReference type="SAM" id="MobiDB-lite"/>
    </source>
</evidence>
<organism evidence="2 3">
    <name type="scientific">Daphnia galeata</name>
    <dbReference type="NCBI Taxonomy" id="27404"/>
    <lineage>
        <taxon>Eukaryota</taxon>
        <taxon>Metazoa</taxon>
        <taxon>Ecdysozoa</taxon>
        <taxon>Arthropoda</taxon>
        <taxon>Crustacea</taxon>
        <taxon>Branchiopoda</taxon>
        <taxon>Diplostraca</taxon>
        <taxon>Cladocera</taxon>
        <taxon>Anomopoda</taxon>
        <taxon>Daphniidae</taxon>
        <taxon>Daphnia</taxon>
    </lineage>
</organism>
<feature type="compositionally biased region" description="Acidic residues" evidence="1">
    <location>
        <begin position="659"/>
        <end position="673"/>
    </location>
</feature>
<feature type="region of interest" description="Disordered" evidence="1">
    <location>
        <begin position="643"/>
        <end position="677"/>
    </location>
</feature>
<reference evidence="2" key="1">
    <citation type="submission" date="2021-11" db="EMBL/GenBank/DDBJ databases">
        <authorList>
            <person name="Schell T."/>
        </authorList>
    </citation>
    <scope>NUCLEOTIDE SEQUENCE</scope>
    <source>
        <strain evidence="2">M5</strain>
    </source>
</reference>
<evidence type="ECO:0000313" key="2">
    <source>
        <dbReference type="EMBL" id="CAH0103264.1"/>
    </source>
</evidence>
<feature type="compositionally biased region" description="Basic and acidic residues" evidence="1">
    <location>
        <begin position="861"/>
        <end position="873"/>
    </location>
</feature>
<name>A0A8J2RIN0_9CRUS</name>
<dbReference type="EMBL" id="CAKKLH010000106">
    <property type="protein sequence ID" value="CAH0103264.1"/>
    <property type="molecule type" value="Genomic_DNA"/>
</dbReference>
<comment type="caution">
    <text evidence="2">The sequence shown here is derived from an EMBL/GenBank/DDBJ whole genome shotgun (WGS) entry which is preliminary data.</text>
</comment>
<feature type="compositionally biased region" description="Basic residues" evidence="1">
    <location>
        <begin position="1272"/>
        <end position="1285"/>
    </location>
</feature>
<keyword evidence="3" id="KW-1185">Reference proteome</keyword>
<protein>
    <submittedName>
        <fullName evidence="2">Uncharacterized protein</fullName>
    </submittedName>
</protein>
<feature type="compositionally biased region" description="Polar residues" evidence="1">
    <location>
        <begin position="995"/>
        <end position="1008"/>
    </location>
</feature>
<gene>
    <name evidence="2" type="ORF">DGAL_LOCUS5799</name>
</gene>
<feature type="compositionally biased region" description="Polar residues" evidence="1">
    <location>
        <begin position="1247"/>
        <end position="1270"/>
    </location>
</feature>
<feature type="compositionally biased region" description="Polar residues" evidence="1">
    <location>
        <begin position="874"/>
        <end position="888"/>
    </location>
</feature>
<proteinExistence type="predicted"/>
<feature type="region of interest" description="Disordered" evidence="1">
    <location>
        <begin position="581"/>
        <end position="613"/>
    </location>
</feature>
<feature type="region of interest" description="Disordered" evidence="1">
    <location>
        <begin position="1155"/>
        <end position="1225"/>
    </location>
</feature>
<dbReference type="Proteomes" id="UP000789390">
    <property type="component" value="Unassembled WGS sequence"/>
</dbReference>
<feature type="compositionally biased region" description="Basic and acidic residues" evidence="1">
    <location>
        <begin position="1197"/>
        <end position="1209"/>
    </location>
</feature>
<feature type="region of interest" description="Disordered" evidence="1">
    <location>
        <begin position="1247"/>
        <end position="1331"/>
    </location>
</feature>
<feature type="compositionally biased region" description="Basic and acidic residues" evidence="1">
    <location>
        <begin position="1155"/>
        <end position="1164"/>
    </location>
</feature>
<feature type="region of interest" description="Disordered" evidence="1">
    <location>
        <begin position="907"/>
        <end position="951"/>
    </location>
</feature>
<feature type="region of interest" description="Disordered" evidence="1">
    <location>
        <begin position="861"/>
        <end position="888"/>
    </location>
</feature>
<sequence length="1331" mass="150219">MEDDLPNEERVVASEKLYKLLGKFEKDDFKLSEFHHEAEIQETLHIPTHLFSMLKSCQQHAKFDVSLKILIYLVENQQCGKQFLWKMFANFLQKDCAFFLPLFSDLTKALSKSLKVHHDEWRLFYTVLLLNKEMYDKAHKEACNFDVKESILETYFVETAKAASSALLVGYKTILDYRTIDATDDDMLNVLKESFLLLFSKKTCEPLFAQPFTYILMKLNLQEEAETFLKRYVEKESKGNVGISAALHALNIIKLLIPKASQKLIISFLEMIAQRDSGNPKVLDLCHHYLNMPSSGMCSDFESEFDSNVGAISSVPKPNSLNKCLQLMMYFIDVYVKHLPSAIIREGWSVMAEIMKTICVQEAKDCFQSIIDLWHNDRKKWWPCFRLPRNGLPSTLSTGDAEFYSNKGIVCYVLESQDHPFVVSLMEHQECRLLKSLVEQLCHPKMKFDSHIEAMQRANEPVIAVSLVSQPIMPRMAVTSPQTRMTPSLSMYNAIDSEAIAEEFPIYLLTTCPLKSKQEYCNFAKMRKSTKKMLKLDIHSLISKRYANRRKICVQKKYFRLTRAQRAATLSTCSVKSFESLDSSMEESEDGDDIMTDGTLSQDEDGSPSKLLQNPCQLNENVLVKKRWEIFIKNGRWGSFSVNDDENSSGEEYAPSLSNDEDSCSDESDDESCEANTRANTRAVIASSYPASIPSSYSSISPASSIFSGYTPDLQFSNFPSQPRDFIPNEDRSRFMEFDSFSVCSTSTTDEIAKNITQVIRKLNVDNDMPNVEPTGIDPEAEEYVVEEDVVIPQEDLVQTSSRNNVFPSENEEIDLPEEAASTFNHQRSFSRDFEPSSPDMFESMSEDEDRYAVNCFDENKESSQNKGDDNSHTKAMNSTTVHQKTPSSAVFTPFVAPKPLAVSTPVIVHKSQDKKKSVKSKTKRLTNATQNGKNGQSASDSRVSKKRKKSETSKSFAWSISLIDHVLKESLEESVITPKNSSSTSNLRKRSSLENETFMNGESCNQPGIYNRGIVEETLHPVASTSKIMKSSLPNNPEVVLNQPPSFLVTSKVKDLDSTMIHQKMQVKKSLPSSVSKSNHATTPLAVSSAKTVPKKKEEKKVDAKLKKPRTKNATDKETNKQSASKIESKKRKDKQGDEWQKALIDDLLTKNSCKDSETKKQSAADIPLSKGKKRKVKEGDDWQMSLIDGILSKKSCKDSETKTKSASDSRSSGSKKKKIKQVDEWQESLVDLLLKQSCEESLLTQEKSSLTSIGQSSTIETLPHNTINSTKKKSEKTKTKKSTSTRVNVLAESDVADRPPKSSRVKSLPTRKCHIREKNPDYLSASESD</sequence>
<accession>A0A8J2RIN0</accession>
<evidence type="ECO:0000313" key="3">
    <source>
        <dbReference type="Proteomes" id="UP000789390"/>
    </source>
</evidence>
<feature type="compositionally biased region" description="Basic residues" evidence="1">
    <location>
        <begin position="1303"/>
        <end position="1317"/>
    </location>
</feature>
<feature type="region of interest" description="Disordered" evidence="1">
    <location>
        <begin position="1065"/>
        <end position="1140"/>
    </location>
</feature>